<dbReference type="EMBL" id="HBIX01009880">
    <property type="protein sequence ID" value="CAE0714736.1"/>
    <property type="molecule type" value="Transcribed_RNA"/>
</dbReference>
<feature type="compositionally biased region" description="Basic residues" evidence="4">
    <location>
        <begin position="8"/>
        <end position="23"/>
    </location>
</feature>
<dbReference type="GO" id="GO:0032040">
    <property type="term" value="C:small-subunit processome"/>
    <property type="evidence" value="ECO:0007669"/>
    <property type="project" value="TreeGrafter"/>
</dbReference>
<evidence type="ECO:0000259" key="5">
    <source>
        <dbReference type="Pfam" id="PF06862"/>
    </source>
</evidence>
<dbReference type="InterPro" id="IPR010678">
    <property type="entry name" value="UTP25"/>
</dbReference>
<sequence>MGMAAKDKKAKKTGPKGKKARRQAKLENRWGEAAEVDSKTGEEIKKKTRRGYGANGGKQASALKGEVNRKLAKLSNEGREGFYKRLQKAQAKHWYEQQQLQAQPAASASGSRRQRVEYSDDDSSTNGSYDSDDNDSDNPDRGDDYDSDMGNQNAMGDLLGMIRKKAKTRSRMEDDSEKEQDDDDEEESDDSDSSDSCDDSDSDDDDDDDDEDETMAGDDQNKDATPSLTSTTNNNNNGVDFFRTRFGRSPLNKSEIFRLEEQPQSKKPVVKKIPCGKHTELQFTIPQISHSKHNNSDDNNDDDSENDNNNKNNMCDDLLALESTPEAWQTSAKETYSNSTREVLQKNWTTSKKKLKKASNDNHILSDAQAPVYSFLARYADVLDATAATGKGSNNSKTDRRHQKDQHKLYSLHVLNHVLTSRTRIGRNNRHLKEVEKRRKEAEATTGEEKKQDGDVVPGTASAADASMDDIDVATMEERDVRDQGFTRPTVLVLLPTRGTCYQFVKKLYKLSGAKMEDEQEDRFDADYGEMLDDDDEDDRTQLKHEKAEKEAQKERRRKSVLESKGKEWNELFGDLANQDDDFKIGISLIPKSATAKSSSNVSIKLYTDFFKSDIIVASPLGLKILLTPETSGEDDDDDVNEDNKNSGTKKGNCDYLSSIEICLVQHSEVIMMQNWDHVNDILALLNKEPKNNNGTDFSRVRNYLLEGQGARWRQLIVSSKYWDPTLLSTLKRFGKSLSGQLKVRRKVRDGDASISSVLVPIKQVFQKIPTSTFAHQSKARVNYFVKNLLPQLQRNEQKQTLVFIPSYFDFCALRNALLKLEKKDIFVSVTEYSRGTEIGRGRARFLQGRKPIMLYTGRAHYFHRHAIKGTRNLVFLGLPEHPEFYADYVNLIRTAGSGMDLGEHDDGDDYASGGNKDTSCLALFTKYEAHALERVVGSTNATRMLGSENSVFMFYS</sequence>
<evidence type="ECO:0000313" key="7">
    <source>
        <dbReference type="EMBL" id="CAE0714736.1"/>
    </source>
</evidence>
<feature type="region of interest" description="Disordered" evidence="4">
    <location>
        <begin position="527"/>
        <end position="561"/>
    </location>
</feature>
<dbReference type="InterPro" id="IPR053940">
    <property type="entry name" value="UTP25_NTPase-like"/>
</dbReference>
<dbReference type="PANTHER" id="PTHR12933:SF0">
    <property type="entry name" value="U3 SMALL NUCLEOLAR RNA-ASSOCIATED PROTEIN 25 HOMOLOG"/>
    <property type="match status" value="1"/>
</dbReference>
<organism evidence="8">
    <name type="scientific">Pseudo-nitzschia australis</name>
    <dbReference type="NCBI Taxonomy" id="44445"/>
    <lineage>
        <taxon>Eukaryota</taxon>
        <taxon>Sar</taxon>
        <taxon>Stramenopiles</taxon>
        <taxon>Ochrophyta</taxon>
        <taxon>Bacillariophyta</taxon>
        <taxon>Bacillariophyceae</taxon>
        <taxon>Bacillariophycidae</taxon>
        <taxon>Bacillariales</taxon>
        <taxon>Bacillariaceae</taxon>
        <taxon>Pseudo-nitzschia</taxon>
    </lineage>
</organism>
<feature type="compositionally biased region" description="Basic and acidic residues" evidence="4">
    <location>
        <begin position="24"/>
        <end position="45"/>
    </location>
</feature>
<feature type="region of interest" description="Disordered" evidence="4">
    <location>
        <begin position="1"/>
        <end position="64"/>
    </location>
</feature>
<dbReference type="GO" id="GO:0019843">
    <property type="term" value="F:rRNA binding"/>
    <property type="evidence" value="ECO:0007669"/>
    <property type="project" value="TreeGrafter"/>
</dbReference>
<evidence type="ECO:0000256" key="3">
    <source>
        <dbReference type="ARBA" id="ARBA00023242"/>
    </source>
</evidence>
<feature type="compositionally biased region" description="Basic and acidic residues" evidence="4">
    <location>
        <begin position="433"/>
        <end position="454"/>
    </location>
</feature>
<keyword evidence="3" id="KW-0539">Nucleus</keyword>
<evidence type="ECO:0000313" key="8">
    <source>
        <dbReference type="EMBL" id="CAE0714737.1"/>
    </source>
</evidence>
<evidence type="ECO:0000256" key="1">
    <source>
        <dbReference type="ARBA" id="ARBA00004604"/>
    </source>
</evidence>
<dbReference type="Pfam" id="PF06862">
    <property type="entry name" value="Utp25_C"/>
    <property type="match status" value="1"/>
</dbReference>
<dbReference type="Pfam" id="PF22916">
    <property type="entry name" value="UTP25_NTPase-like"/>
    <property type="match status" value="1"/>
</dbReference>
<feature type="compositionally biased region" description="Acidic residues" evidence="4">
    <location>
        <begin position="174"/>
        <end position="216"/>
    </location>
</feature>
<feature type="region of interest" description="Disordered" evidence="4">
    <location>
        <begin position="88"/>
        <end position="246"/>
    </location>
</feature>
<feature type="compositionally biased region" description="Acidic residues" evidence="4">
    <location>
        <begin position="632"/>
        <end position="641"/>
    </location>
</feature>
<feature type="compositionally biased region" description="Basic and acidic residues" evidence="4">
    <location>
        <begin position="540"/>
        <end position="561"/>
    </location>
</feature>
<feature type="region of interest" description="Disordered" evidence="4">
    <location>
        <begin position="433"/>
        <end position="462"/>
    </location>
</feature>
<evidence type="ECO:0000259" key="6">
    <source>
        <dbReference type="Pfam" id="PF22916"/>
    </source>
</evidence>
<gene>
    <name evidence="7" type="ORF">PAUS00366_LOCUS7488</name>
    <name evidence="8" type="ORF">PAUS00366_LOCUS7489</name>
</gene>
<dbReference type="AlphaFoldDB" id="A0A6U9Y1H9"/>
<evidence type="ECO:0008006" key="9">
    <source>
        <dbReference type="Google" id="ProtNLM"/>
    </source>
</evidence>
<dbReference type="GO" id="GO:0000462">
    <property type="term" value="P:maturation of SSU-rRNA from tricistronic rRNA transcript (SSU-rRNA, 5.8S rRNA, LSU-rRNA)"/>
    <property type="evidence" value="ECO:0007669"/>
    <property type="project" value="TreeGrafter"/>
</dbReference>
<comment type="subcellular location">
    <subcellularLocation>
        <location evidence="1">Nucleus</location>
        <location evidence="1">Nucleolus</location>
    </subcellularLocation>
</comment>
<dbReference type="InterPro" id="IPR053939">
    <property type="entry name" value="UTP25_C"/>
</dbReference>
<accession>A0A6U9Y1H9</accession>
<feature type="region of interest" description="Disordered" evidence="4">
    <location>
        <begin position="282"/>
        <end position="315"/>
    </location>
</feature>
<feature type="domain" description="UTP25 NTP hydrolase-like" evidence="6">
    <location>
        <begin position="400"/>
        <end position="741"/>
    </location>
</feature>
<protein>
    <recommendedName>
        <fullName evidence="9">U3 small nucleolar RNA-associated protein 25</fullName>
    </recommendedName>
</protein>
<proteinExistence type="inferred from homology"/>
<feature type="region of interest" description="Disordered" evidence="4">
    <location>
        <begin position="630"/>
        <end position="650"/>
    </location>
</feature>
<evidence type="ECO:0000256" key="2">
    <source>
        <dbReference type="ARBA" id="ARBA00009223"/>
    </source>
</evidence>
<comment type="similarity">
    <text evidence="2">Belongs to the UTP25 family.</text>
</comment>
<name>A0A6U9Y1H9_9STRA</name>
<evidence type="ECO:0000256" key="4">
    <source>
        <dbReference type="SAM" id="MobiDB-lite"/>
    </source>
</evidence>
<reference evidence="8" key="1">
    <citation type="submission" date="2021-01" db="EMBL/GenBank/DDBJ databases">
        <authorList>
            <person name="Corre E."/>
            <person name="Pelletier E."/>
            <person name="Niang G."/>
            <person name="Scheremetjew M."/>
            <person name="Finn R."/>
            <person name="Kale V."/>
            <person name="Holt S."/>
            <person name="Cochrane G."/>
            <person name="Meng A."/>
            <person name="Brown T."/>
            <person name="Cohen L."/>
        </authorList>
    </citation>
    <scope>NUCLEOTIDE SEQUENCE</scope>
    <source>
        <strain evidence="8">10249 10 AB</strain>
    </source>
</reference>
<feature type="compositionally biased region" description="Low complexity" evidence="4">
    <location>
        <begin position="97"/>
        <end position="111"/>
    </location>
</feature>
<dbReference type="EMBL" id="HBIX01009881">
    <property type="protein sequence ID" value="CAE0714737.1"/>
    <property type="molecule type" value="Transcribed_RNA"/>
</dbReference>
<feature type="compositionally biased region" description="Acidic residues" evidence="4">
    <location>
        <begin position="527"/>
        <end position="539"/>
    </location>
</feature>
<dbReference type="GO" id="GO:0034511">
    <property type="term" value="F:U3 snoRNA binding"/>
    <property type="evidence" value="ECO:0007669"/>
    <property type="project" value="InterPro"/>
</dbReference>
<feature type="domain" description="UTP25 C-terminal" evidence="5">
    <location>
        <begin position="754"/>
        <end position="955"/>
    </location>
</feature>
<dbReference type="PANTHER" id="PTHR12933">
    <property type="entry name" value="ORF PROTEIN-RELATED"/>
    <property type="match status" value="1"/>
</dbReference>